<evidence type="ECO:0000256" key="9">
    <source>
        <dbReference type="RuleBase" id="RU003624"/>
    </source>
</evidence>
<evidence type="ECO:0000256" key="6">
    <source>
        <dbReference type="ARBA" id="ARBA00024998"/>
    </source>
</evidence>
<dbReference type="InterPro" id="IPR001351">
    <property type="entry name" value="Ribosomal_uS3_C"/>
</dbReference>
<dbReference type="InterPro" id="IPR005704">
    <property type="entry name" value="Ribosomal_uS3_bac-typ"/>
</dbReference>
<dbReference type="GO" id="GO:0006412">
    <property type="term" value="P:translation"/>
    <property type="evidence" value="ECO:0007669"/>
    <property type="project" value="UniProtKB-UniRule"/>
</dbReference>
<accession>A0A2H0K676</accession>
<comment type="similarity">
    <text evidence="1 8 9">Belongs to the universal ribosomal protein uS3 family.</text>
</comment>
<dbReference type="Gene3D" id="3.30.300.20">
    <property type="match status" value="1"/>
</dbReference>
<dbReference type="HAMAP" id="MF_01309_B">
    <property type="entry name" value="Ribosomal_uS3_B"/>
    <property type="match status" value="1"/>
</dbReference>
<dbReference type="InterPro" id="IPR018280">
    <property type="entry name" value="Ribosomal_uS3_CS"/>
</dbReference>
<keyword evidence="2 8" id="KW-0699">rRNA-binding</keyword>
<evidence type="ECO:0000259" key="10">
    <source>
        <dbReference type="PROSITE" id="PS50823"/>
    </source>
</evidence>
<dbReference type="PROSITE" id="PS00548">
    <property type="entry name" value="RIBOSOMAL_S3"/>
    <property type="match status" value="1"/>
</dbReference>
<dbReference type="Pfam" id="PF00189">
    <property type="entry name" value="Ribosomal_S3_C"/>
    <property type="match status" value="1"/>
</dbReference>
<dbReference type="SMART" id="SM00322">
    <property type="entry name" value="KH"/>
    <property type="match status" value="1"/>
</dbReference>
<evidence type="ECO:0000256" key="7">
    <source>
        <dbReference type="ARBA" id="ARBA00035257"/>
    </source>
</evidence>
<dbReference type="GO" id="GO:0022627">
    <property type="term" value="C:cytosolic small ribosomal subunit"/>
    <property type="evidence" value="ECO:0007669"/>
    <property type="project" value="TreeGrafter"/>
</dbReference>
<keyword evidence="5 8" id="KW-0687">Ribonucleoprotein</keyword>
<dbReference type="InterPro" id="IPR015946">
    <property type="entry name" value="KH_dom-like_a/b"/>
</dbReference>
<evidence type="ECO:0000256" key="5">
    <source>
        <dbReference type="ARBA" id="ARBA00023274"/>
    </source>
</evidence>
<dbReference type="PANTHER" id="PTHR11760">
    <property type="entry name" value="30S/40S RIBOSOMAL PROTEIN S3"/>
    <property type="match status" value="1"/>
</dbReference>
<dbReference type="InterPro" id="IPR057258">
    <property type="entry name" value="Ribosomal_uS3"/>
</dbReference>
<evidence type="ECO:0000256" key="8">
    <source>
        <dbReference type="HAMAP-Rule" id="MF_01309"/>
    </source>
</evidence>
<dbReference type="NCBIfam" id="TIGR01009">
    <property type="entry name" value="rpsC_bact"/>
    <property type="match status" value="1"/>
</dbReference>
<dbReference type="PROSITE" id="PS50823">
    <property type="entry name" value="KH_TYPE_2"/>
    <property type="match status" value="1"/>
</dbReference>
<dbReference type="SUPFAM" id="SSF54821">
    <property type="entry name" value="Ribosomal protein S3 C-terminal domain"/>
    <property type="match status" value="1"/>
</dbReference>
<dbReference type="Gene3D" id="3.30.1140.32">
    <property type="entry name" value="Ribosomal protein S3, C-terminal domain"/>
    <property type="match status" value="1"/>
</dbReference>
<evidence type="ECO:0000313" key="12">
    <source>
        <dbReference type="Proteomes" id="UP000229834"/>
    </source>
</evidence>
<proteinExistence type="inferred from homology"/>
<dbReference type="GO" id="GO:0019843">
    <property type="term" value="F:rRNA binding"/>
    <property type="evidence" value="ECO:0007669"/>
    <property type="project" value="UniProtKB-UniRule"/>
</dbReference>
<reference evidence="11 12" key="1">
    <citation type="submission" date="2017-09" db="EMBL/GenBank/DDBJ databases">
        <title>Depth-based differentiation of microbial function through sediment-hosted aquifers and enrichment of novel symbionts in the deep terrestrial subsurface.</title>
        <authorList>
            <person name="Probst A.J."/>
            <person name="Ladd B."/>
            <person name="Jarett J.K."/>
            <person name="Geller-Mcgrath D.E."/>
            <person name="Sieber C.M."/>
            <person name="Emerson J.B."/>
            <person name="Anantharaman K."/>
            <person name="Thomas B.C."/>
            <person name="Malmstrom R."/>
            <person name="Stieglmeier M."/>
            <person name="Klingl A."/>
            <person name="Woyke T."/>
            <person name="Ryan C.M."/>
            <person name="Banfield J.F."/>
        </authorList>
    </citation>
    <scope>NUCLEOTIDE SEQUENCE [LARGE SCALE GENOMIC DNA]</scope>
    <source>
        <strain evidence="11">CG11_big_fil_rev_8_21_14_0_20_40_24</strain>
    </source>
</reference>
<evidence type="ECO:0000256" key="3">
    <source>
        <dbReference type="ARBA" id="ARBA00022884"/>
    </source>
</evidence>
<keyword evidence="3 8" id="KW-0694">RNA-binding</keyword>
<sequence>MSHTVHPYSHRLGIIRDWKSRWFGLKNKYTEFLRGDILIRAFLENKLKGNYVSSIEIERNEKTLRIIIESSRPGMIIGRSGDGATKLKENIVSMLKKKKVYDSHVEVRLDIKEIKSPESNAVIVAQMVAEALEKRLPYRRVSKQMVEKVIANRDVLGVKITLSGRLGGTSIARTETRKLGRIPLQTFRADVDYAEHPAKLPYGYIGIKVWIYKGDIFAKKQGE</sequence>
<evidence type="ECO:0000256" key="2">
    <source>
        <dbReference type="ARBA" id="ARBA00022730"/>
    </source>
</evidence>
<evidence type="ECO:0000256" key="1">
    <source>
        <dbReference type="ARBA" id="ARBA00010761"/>
    </source>
</evidence>
<organism evidence="11 12">
    <name type="scientific">Candidatus Zambryskibacteria bacterium CG11_big_fil_rev_8_21_14_0_20_40_24</name>
    <dbReference type="NCBI Taxonomy" id="1975116"/>
    <lineage>
        <taxon>Bacteria</taxon>
        <taxon>Candidatus Zambryskiibacteriota</taxon>
    </lineage>
</organism>
<comment type="function">
    <text evidence="6 8">Binds the lower part of the 30S subunit head. Binds mRNA in the 70S ribosome, positioning it for translation.</text>
</comment>
<protein>
    <recommendedName>
        <fullName evidence="7 8">Small ribosomal subunit protein uS3</fullName>
    </recommendedName>
</protein>
<evidence type="ECO:0000313" key="11">
    <source>
        <dbReference type="EMBL" id="PIQ66769.1"/>
    </source>
</evidence>
<comment type="subunit">
    <text evidence="8">Part of the 30S ribosomal subunit. Forms a tight complex with proteins S10 and S14.</text>
</comment>
<keyword evidence="4 8" id="KW-0689">Ribosomal protein</keyword>
<dbReference type="InterPro" id="IPR004044">
    <property type="entry name" value="KH_dom_type_2"/>
</dbReference>
<comment type="caution">
    <text evidence="11">The sequence shown here is derived from an EMBL/GenBank/DDBJ whole genome shotgun (WGS) entry which is preliminary data.</text>
</comment>
<feature type="domain" description="KH type-2" evidence="10">
    <location>
        <begin position="39"/>
        <end position="115"/>
    </location>
</feature>
<dbReference type="FunFam" id="3.30.300.20:FF:000001">
    <property type="entry name" value="30S ribosomal protein S3"/>
    <property type="match status" value="1"/>
</dbReference>
<dbReference type="InterPro" id="IPR009019">
    <property type="entry name" value="KH_sf_prok-type"/>
</dbReference>
<dbReference type="CDD" id="cd02412">
    <property type="entry name" value="KH-II_30S_S3"/>
    <property type="match status" value="1"/>
</dbReference>
<dbReference type="InterPro" id="IPR036419">
    <property type="entry name" value="Ribosomal_S3_C_sf"/>
</dbReference>
<dbReference type="GO" id="GO:0003735">
    <property type="term" value="F:structural constituent of ribosome"/>
    <property type="evidence" value="ECO:0007669"/>
    <property type="project" value="InterPro"/>
</dbReference>
<dbReference type="GO" id="GO:0003729">
    <property type="term" value="F:mRNA binding"/>
    <property type="evidence" value="ECO:0007669"/>
    <property type="project" value="UniProtKB-UniRule"/>
</dbReference>
<dbReference type="AlphaFoldDB" id="A0A2H0K676"/>
<evidence type="ECO:0000256" key="4">
    <source>
        <dbReference type="ARBA" id="ARBA00022980"/>
    </source>
</evidence>
<dbReference type="EMBL" id="PCVC01000066">
    <property type="protein sequence ID" value="PIQ66769.1"/>
    <property type="molecule type" value="Genomic_DNA"/>
</dbReference>
<gene>
    <name evidence="8" type="primary">rpsC</name>
    <name evidence="11" type="ORF">COV95_02310</name>
</gene>
<dbReference type="Pfam" id="PF07650">
    <property type="entry name" value="KH_2"/>
    <property type="match status" value="1"/>
</dbReference>
<name>A0A2H0K676_9BACT</name>
<dbReference type="PANTHER" id="PTHR11760:SF19">
    <property type="entry name" value="SMALL RIBOSOMAL SUBUNIT PROTEIN US3C"/>
    <property type="match status" value="1"/>
</dbReference>
<dbReference type="Proteomes" id="UP000229834">
    <property type="component" value="Unassembled WGS sequence"/>
</dbReference>
<dbReference type="SUPFAM" id="SSF54814">
    <property type="entry name" value="Prokaryotic type KH domain (KH-domain type II)"/>
    <property type="match status" value="1"/>
</dbReference>
<dbReference type="InterPro" id="IPR004087">
    <property type="entry name" value="KH_dom"/>
</dbReference>